<comment type="subcellular location">
    <subcellularLocation>
        <location evidence="1 7">Nucleus</location>
    </subcellularLocation>
</comment>
<evidence type="ECO:0000313" key="10">
    <source>
        <dbReference type="EMBL" id="KRX08750.1"/>
    </source>
</evidence>
<keyword evidence="11" id="KW-1185">Reference proteome</keyword>
<evidence type="ECO:0000256" key="5">
    <source>
        <dbReference type="ARBA" id="ARBA00023242"/>
    </source>
</evidence>
<feature type="compositionally biased region" description="Basic and acidic residues" evidence="8">
    <location>
        <begin position="215"/>
        <end position="224"/>
    </location>
</feature>
<dbReference type="SMART" id="SM00360">
    <property type="entry name" value="RRM"/>
    <property type="match status" value="1"/>
</dbReference>
<evidence type="ECO:0000259" key="9">
    <source>
        <dbReference type="PROSITE" id="PS50102"/>
    </source>
</evidence>
<evidence type="ECO:0000256" key="2">
    <source>
        <dbReference type="ARBA" id="ARBA00010725"/>
    </source>
</evidence>
<dbReference type="GO" id="GO:0000339">
    <property type="term" value="F:RNA cap binding"/>
    <property type="evidence" value="ECO:0007669"/>
    <property type="project" value="InterPro"/>
</dbReference>
<dbReference type="InterPro" id="IPR035979">
    <property type="entry name" value="RBD_domain_sf"/>
</dbReference>
<name>A0A0V0R2I8_PSEPJ</name>
<feature type="domain" description="RRM" evidence="9">
    <location>
        <begin position="37"/>
        <end position="114"/>
    </location>
</feature>
<keyword evidence="6 7" id="KW-0694">RNA-binding</keyword>
<dbReference type="InterPro" id="IPR027157">
    <property type="entry name" value="NCBP2"/>
</dbReference>
<dbReference type="AlphaFoldDB" id="A0A0V0R2I8"/>
<keyword evidence="5 7" id="KW-0539">Nucleus</keyword>
<gene>
    <name evidence="10" type="ORF">PPERSA_08061</name>
</gene>
<reference evidence="10 11" key="1">
    <citation type="journal article" date="2015" name="Sci. Rep.">
        <title>Genome of the facultative scuticociliatosis pathogen Pseudocohnilembus persalinus provides insight into its virulence through horizontal gene transfer.</title>
        <authorList>
            <person name="Xiong J."/>
            <person name="Wang G."/>
            <person name="Cheng J."/>
            <person name="Tian M."/>
            <person name="Pan X."/>
            <person name="Warren A."/>
            <person name="Jiang C."/>
            <person name="Yuan D."/>
            <person name="Miao W."/>
        </authorList>
    </citation>
    <scope>NUCLEOTIDE SEQUENCE [LARGE SCALE GENOMIC DNA]</scope>
    <source>
        <strain evidence="10">36N120E</strain>
    </source>
</reference>
<dbReference type="PANTHER" id="PTHR18847:SF0">
    <property type="entry name" value="NUCLEAR CAP-BINDING PROTEIN SUBUNIT 2"/>
    <property type="match status" value="1"/>
</dbReference>
<dbReference type="InParanoid" id="A0A0V0R2I8"/>
<dbReference type="GO" id="GO:0005634">
    <property type="term" value="C:nucleus"/>
    <property type="evidence" value="ECO:0007669"/>
    <property type="project" value="UniProtKB-SubCell"/>
</dbReference>
<keyword evidence="3 7" id="KW-0507">mRNA processing</keyword>
<dbReference type="Proteomes" id="UP000054937">
    <property type="component" value="Unassembled WGS sequence"/>
</dbReference>
<feature type="compositionally biased region" description="Polar residues" evidence="8">
    <location>
        <begin position="140"/>
        <end position="152"/>
    </location>
</feature>
<dbReference type="InterPro" id="IPR012677">
    <property type="entry name" value="Nucleotide-bd_a/b_plait_sf"/>
</dbReference>
<evidence type="ECO:0000256" key="7">
    <source>
        <dbReference type="RuleBase" id="RU364036"/>
    </source>
</evidence>
<dbReference type="GO" id="GO:0045292">
    <property type="term" value="P:mRNA cis splicing, via spliceosome"/>
    <property type="evidence" value="ECO:0007669"/>
    <property type="project" value="InterPro"/>
</dbReference>
<evidence type="ECO:0000256" key="1">
    <source>
        <dbReference type="ARBA" id="ARBA00004123"/>
    </source>
</evidence>
<dbReference type="OrthoDB" id="311897at2759"/>
<dbReference type="Pfam" id="PF00076">
    <property type="entry name" value="RRM_1"/>
    <property type="match status" value="1"/>
</dbReference>
<protein>
    <recommendedName>
        <fullName evidence="7">Nuclear cap-binding protein subunit 2</fullName>
    </recommendedName>
    <alternativeName>
        <fullName evidence="7">20 kDa nuclear cap-binding protein</fullName>
    </alternativeName>
</protein>
<sequence>MLASQLYKGTERQQPRYYDKKSGLDKQEYFKKLDESFTAYVGNLSIQTSEDSIMEFFSRAGHVKNLYMGQTLEGKPAGFCFIEYMNNQDARYAVQYLNQTKLEDRVIRVDLDIGYNPERRFGRGQQGIQIRDELRKTQDSGRLSLNQIQGSKQGIGYNNRGGHYNRNNNHRFYQNHNNYKNRGKSDNRGRYEDRNQNNKRKYRDYSSDQNARKQALRESSQDSN</sequence>
<organism evidence="10 11">
    <name type="scientific">Pseudocohnilembus persalinus</name>
    <name type="common">Ciliate</name>
    <dbReference type="NCBI Taxonomy" id="266149"/>
    <lineage>
        <taxon>Eukaryota</taxon>
        <taxon>Sar</taxon>
        <taxon>Alveolata</taxon>
        <taxon>Ciliophora</taxon>
        <taxon>Intramacronucleata</taxon>
        <taxon>Oligohymenophorea</taxon>
        <taxon>Scuticociliatia</taxon>
        <taxon>Philasterida</taxon>
        <taxon>Pseudocohnilembidae</taxon>
        <taxon>Pseudocohnilembus</taxon>
    </lineage>
</organism>
<dbReference type="SUPFAM" id="SSF54928">
    <property type="entry name" value="RNA-binding domain, RBD"/>
    <property type="match status" value="1"/>
</dbReference>
<evidence type="ECO:0000256" key="3">
    <source>
        <dbReference type="ARBA" id="ARBA00022664"/>
    </source>
</evidence>
<evidence type="ECO:0000313" key="11">
    <source>
        <dbReference type="Proteomes" id="UP000054937"/>
    </source>
</evidence>
<dbReference type="InterPro" id="IPR000504">
    <property type="entry name" value="RRM_dom"/>
</dbReference>
<evidence type="ECO:0000256" key="6">
    <source>
        <dbReference type="PROSITE-ProRule" id="PRU00176"/>
    </source>
</evidence>
<dbReference type="Gene3D" id="3.30.70.330">
    <property type="match status" value="1"/>
</dbReference>
<feature type="region of interest" description="Disordered" evidence="8">
    <location>
        <begin position="139"/>
        <end position="224"/>
    </location>
</feature>
<comment type="similarity">
    <text evidence="2 7">Belongs to the RRM NCBP2 family.</text>
</comment>
<feature type="compositionally biased region" description="Basic and acidic residues" evidence="8">
    <location>
        <begin position="183"/>
        <end position="196"/>
    </location>
</feature>
<proteinExistence type="inferred from homology"/>
<comment type="caution">
    <text evidence="10">The sequence shown here is derived from an EMBL/GenBank/DDBJ whole genome shotgun (WGS) entry which is preliminary data.</text>
</comment>
<dbReference type="EMBL" id="LDAU01000058">
    <property type="protein sequence ID" value="KRX08750.1"/>
    <property type="molecule type" value="Genomic_DNA"/>
</dbReference>
<dbReference type="OMA" id="QIYEHMC"/>
<dbReference type="GO" id="GO:0005846">
    <property type="term" value="C:nuclear cap binding complex"/>
    <property type="evidence" value="ECO:0007669"/>
    <property type="project" value="InterPro"/>
</dbReference>
<dbReference type="FunCoup" id="A0A0V0R2I8">
    <property type="interactions" value="199"/>
</dbReference>
<evidence type="ECO:0000256" key="8">
    <source>
        <dbReference type="SAM" id="MobiDB-lite"/>
    </source>
</evidence>
<dbReference type="PROSITE" id="PS50102">
    <property type="entry name" value="RRM"/>
    <property type="match status" value="1"/>
</dbReference>
<evidence type="ECO:0000256" key="4">
    <source>
        <dbReference type="ARBA" id="ARBA00023187"/>
    </source>
</evidence>
<accession>A0A0V0R2I8</accession>
<dbReference type="PANTHER" id="PTHR18847">
    <property type="entry name" value="20 KD NUCLEAR CAP BINDING PROTEIN"/>
    <property type="match status" value="1"/>
</dbReference>
<keyword evidence="4 7" id="KW-0508">mRNA splicing</keyword>
<feature type="compositionally biased region" description="Low complexity" evidence="8">
    <location>
        <begin position="156"/>
        <end position="178"/>
    </location>
</feature>